<dbReference type="PANTHER" id="PTHR12592">
    <property type="entry name" value="ATP-DEPENDENT (S)-NAD(P)H-HYDRATE DEHYDRATASE FAMILY MEMBER"/>
    <property type="match status" value="1"/>
</dbReference>
<evidence type="ECO:0000256" key="10">
    <source>
        <dbReference type="ARBA" id="ARBA00023027"/>
    </source>
</evidence>
<evidence type="ECO:0000259" key="20">
    <source>
        <dbReference type="PROSITE" id="PS51383"/>
    </source>
</evidence>
<dbReference type="Proteomes" id="UP000006697">
    <property type="component" value="Chromosome"/>
</dbReference>
<keyword evidence="9 18" id="KW-0630">Potassium</keyword>
<keyword evidence="13" id="KW-0511">Multifunctional enzyme</keyword>
<dbReference type="HOGENOM" id="CLU_024853_4_3_4"/>
<comment type="catalytic activity">
    <reaction evidence="1 18 19">
        <text>(6R)-NADHX = (6S)-NADHX</text>
        <dbReference type="Rhea" id="RHEA:32215"/>
        <dbReference type="ChEBI" id="CHEBI:64074"/>
        <dbReference type="ChEBI" id="CHEBI:64075"/>
        <dbReference type="EC" id="5.1.99.6"/>
    </reaction>
</comment>
<feature type="binding site" evidence="18">
    <location>
        <begin position="130"/>
        <end position="136"/>
    </location>
    <ligand>
        <name>(6S)-NADPHX</name>
        <dbReference type="ChEBI" id="CHEBI:64076"/>
    </ligand>
</feature>
<comment type="function">
    <text evidence="14 19">Bifunctional enzyme that catalyzes the epimerization of the S- and R-forms of NAD(P)HX and the dehydration of the S-form of NAD(P)HX at the expense of ADP, which is converted to AMP. This allows the repair of both epimers of NAD(P)HX, a damaged form of NAD(P)H that is a result of enzymatic or heat-dependent hydration.</text>
</comment>
<dbReference type="EC" id="5.1.99.6" evidence="19"/>
<comment type="subunit">
    <text evidence="17">Homotetramer.</text>
</comment>
<comment type="caution">
    <text evidence="18">Lacks conserved residue(s) required for the propagation of feature annotation.</text>
</comment>
<evidence type="ECO:0000256" key="9">
    <source>
        <dbReference type="ARBA" id="ARBA00022958"/>
    </source>
</evidence>
<dbReference type="SUPFAM" id="SSF64153">
    <property type="entry name" value="YjeF N-terminal domain-like"/>
    <property type="match status" value="1"/>
</dbReference>
<evidence type="ECO:0000256" key="16">
    <source>
        <dbReference type="ARBA" id="ARBA00049209"/>
    </source>
</evidence>
<keyword evidence="6 17" id="KW-0547">Nucleotide-binding</keyword>
<evidence type="ECO:0000313" key="23">
    <source>
        <dbReference type="Proteomes" id="UP000006697"/>
    </source>
</evidence>
<dbReference type="AlphaFoldDB" id="A4G5W4"/>
<comment type="similarity">
    <text evidence="17">Belongs to the NnrD/CARKD family.</text>
</comment>
<evidence type="ECO:0000256" key="2">
    <source>
        <dbReference type="ARBA" id="ARBA00000909"/>
    </source>
</evidence>
<gene>
    <name evidence="17" type="primary">nnrD</name>
    <name evidence="18" type="synonym">nnrE</name>
    <name evidence="22" type="ordered locus">HEAR1745</name>
</gene>
<dbReference type="NCBIfam" id="TIGR00196">
    <property type="entry name" value="yjeF_cterm"/>
    <property type="match status" value="1"/>
</dbReference>
<evidence type="ECO:0000256" key="8">
    <source>
        <dbReference type="ARBA" id="ARBA00022857"/>
    </source>
</evidence>
<feature type="binding site" evidence="17">
    <location>
        <position position="370"/>
    </location>
    <ligand>
        <name>(6S)-NADPHX</name>
        <dbReference type="ChEBI" id="CHEBI:64076"/>
    </ligand>
</feature>
<feature type="binding site" evidence="18">
    <location>
        <position position="162"/>
    </location>
    <ligand>
        <name>K(+)</name>
        <dbReference type="ChEBI" id="CHEBI:29103"/>
    </ligand>
</feature>
<keyword evidence="23" id="KW-1185">Reference proteome</keyword>
<dbReference type="Gene3D" id="3.40.1190.20">
    <property type="match status" value="1"/>
</dbReference>
<dbReference type="PROSITE" id="PS51383">
    <property type="entry name" value="YJEF_C_3"/>
    <property type="match status" value="1"/>
</dbReference>
<keyword evidence="7 17" id="KW-0067">ATP-binding</keyword>
<evidence type="ECO:0000256" key="11">
    <source>
        <dbReference type="ARBA" id="ARBA00023235"/>
    </source>
</evidence>
<evidence type="ECO:0000256" key="18">
    <source>
        <dbReference type="HAMAP-Rule" id="MF_01966"/>
    </source>
</evidence>
<evidence type="ECO:0000256" key="5">
    <source>
        <dbReference type="ARBA" id="ARBA00022723"/>
    </source>
</evidence>
<dbReference type="GO" id="GO:0052855">
    <property type="term" value="F:ADP-dependent NAD(P)H-hydrate dehydratase activity"/>
    <property type="evidence" value="ECO:0007669"/>
    <property type="project" value="UniProtKB-UniRule"/>
</dbReference>
<dbReference type="EMBL" id="CU207211">
    <property type="protein sequence ID" value="CAL61901.1"/>
    <property type="molecule type" value="Genomic_DNA"/>
</dbReference>
<protein>
    <recommendedName>
        <fullName evidence="19">Bifunctional NAD(P)H-hydrate repair enzyme</fullName>
    </recommendedName>
    <alternativeName>
        <fullName evidence="19">Nicotinamide nucleotide repair protein</fullName>
    </alternativeName>
    <domain>
        <recommendedName>
            <fullName evidence="19">ADP-dependent (S)-NAD(P)H-hydrate dehydratase</fullName>
            <ecNumber evidence="19">4.2.1.136</ecNumber>
        </recommendedName>
        <alternativeName>
            <fullName evidence="19">ADP-dependent NAD(P)HX dehydratase</fullName>
        </alternativeName>
    </domain>
    <domain>
        <recommendedName>
            <fullName evidence="19">NAD(P)H-hydrate epimerase</fullName>
            <ecNumber evidence="19">5.1.99.6</ecNumber>
        </recommendedName>
    </domain>
</protein>
<feature type="binding site" evidence="17">
    <location>
        <position position="437"/>
    </location>
    <ligand>
        <name>(6S)-NADPHX</name>
        <dbReference type="ChEBI" id="CHEBI:64076"/>
    </ligand>
</feature>
<keyword evidence="10 17" id="KW-0520">NAD</keyword>
<dbReference type="PROSITE" id="PS51385">
    <property type="entry name" value="YJEF_N"/>
    <property type="match status" value="1"/>
</dbReference>
<dbReference type="InterPro" id="IPR029056">
    <property type="entry name" value="Ribokinase-like"/>
</dbReference>
<comment type="function">
    <text evidence="18">Catalyzes the epimerization of the S- and R-forms of NAD(P)HX, a damaged form of NAD(P)H that is a result of enzymatic or heat-dependent hydration. This is a prerequisite for the S-specific NAD(P)H-hydrate dehydratase to allow the repair of both epimers of NAD(P)HX.</text>
</comment>
<accession>A4G5W4</accession>
<feature type="binding site" evidence="18">
    <location>
        <position position="159"/>
    </location>
    <ligand>
        <name>(6S)-NADPHX</name>
        <dbReference type="ChEBI" id="CHEBI:64076"/>
    </ligand>
</feature>
<comment type="function">
    <text evidence="17">Catalyzes the dehydration of the S-form of NAD(P)HX at the expense of ADP, which is converted to AMP. Together with NAD(P)HX epimerase, which catalyzes the epimerization of the S- and R-forms, the enzyme allows the repair of both epimers of NAD(P)HX, a damaged form of NAD(P)H that is a result of enzymatic or heat-dependent hydration.</text>
</comment>
<dbReference type="PANTHER" id="PTHR12592:SF0">
    <property type="entry name" value="ATP-DEPENDENT (S)-NAD(P)H-HYDRATE DEHYDRATASE"/>
    <property type="match status" value="1"/>
</dbReference>
<dbReference type="PIRSF" id="PIRSF017184">
    <property type="entry name" value="Nnr"/>
    <property type="match status" value="1"/>
</dbReference>
<feature type="binding site" evidence="18">
    <location>
        <position position="126"/>
    </location>
    <ligand>
        <name>K(+)</name>
        <dbReference type="ChEBI" id="CHEBI:29103"/>
    </ligand>
</feature>
<comment type="cofactor">
    <cofactor evidence="17">
        <name>Mg(2+)</name>
        <dbReference type="ChEBI" id="CHEBI:18420"/>
    </cofactor>
</comment>
<evidence type="ECO:0000256" key="17">
    <source>
        <dbReference type="HAMAP-Rule" id="MF_01965"/>
    </source>
</evidence>
<dbReference type="InterPro" id="IPR000631">
    <property type="entry name" value="CARKD"/>
</dbReference>
<evidence type="ECO:0000256" key="1">
    <source>
        <dbReference type="ARBA" id="ARBA00000013"/>
    </source>
</evidence>
<feature type="domain" description="YjeF C-terminal" evidence="20">
    <location>
        <begin position="228"/>
        <end position="497"/>
    </location>
</feature>
<dbReference type="HAMAP" id="MF_01965">
    <property type="entry name" value="NADHX_dehydratase"/>
    <property type="match status" value="1"/>
</dbReference>
<feature type="binding site" evidence="17">
    <location>
        <begin position="407"/>
        <end position="411"/>
    </location>
    <ligand>
        <name>AMP</name>
        <dbReference type="ChEBI" id="CHEBI:456215"/>
    </ligand>
</feature>
<dbReference type="OrthoDB" id="9806925at2"/>
<keyword evidence="8 17" id="KW-0521">NADP</keyword>
<feature type="binding site" evidence="18">
    <location>
        <begin position="62"/>
        <end position="66"/>
    </location>
    <ligand>
        <name>(6S)-NADPHX</name>
        <dbReference type="ChEBI" id="CHEBI:64076"/>
    </ligand>
</feature>
<dbReference type="eggNOG" id="COG0062">
    <property type="taxonomic scope" value="Bacteria"/>
</dbReference>
<dbReference type="InterPro" id="IPR036652">
    <property type="entry name" value="YjeF_N_dom_sf"/>
</dbReference>
<evidence type="ECO:0000256" key="13">
    <source>
        <dbReference type="ARBA" id="ARBA00023268"/>
    </source>
</evidence>
<dbReference type="GO" id="GO:0110051">
    <property type="term" value="P:metabolite repair"/>
    <property type="evidence" value="ECO:0007669"/>
    <property type="project" value="TreeGrafter"/>
</dbReference>
<comment type="similarity">
    <text evidence="4 19">In the C-terminal section; belongs to the NnrD/CARKD family.</text>
</comment>
<dbReference type="GO" id="GO:0052856">
    <property type="term" value="F:NAD(P)HX epimerase activity"/>
    <property type="evidence" value="ECO:0007669"/>
    <property type="project" value="UniProtKB-UniRule"/>
</dbReference>
<keyword evidence="5 18" id="KW-0479">Metal-binding</keyword>
<evidence type="ECO:0000256" key="6">
    <source>
        <dbReference type="ARBA" id="ARBA00022741"/>
    </source>
</evidence>
<comment type="similarity">
    <text evidence="18">Belongs to the NnrE/AIBP family.</text>
</comment>
<evidence type="ECO:0000256" key="12">
    <source>
        <dbReference type="ARBA" id="ARBA00023239"/>
    </source>
</evidence>
<dbReference type="NCBIfam" id="TIGR00197">
    <property type="entry name" value="yjeF_nterm"/>
    <property type="match status" value="1"/>
</dbReference>
<dbReference type="Pfam" id="PF01256">
    <property type="entry name" value="Carb_kinase"/>
    <property type="match status" value="1"/>
</dbReference>
<feature type="binding site" evidence="18">
    <location>
        <position position="63"/>
    </location>
    <ligand>
        <name>K(+)</name>
        <dbReference type="ChEBI" id="CHEBI:29103"/>
    </ligand>
</feature>
<comment type="catalytic activity">
    <reaction evidence="2 18 19">
        <text>(6R)-NADPHX = (6S)-NADPHX</text>
        <dbReference type="Rhea" id="RHEA:32227"/>
        <dbReference type="ChEBI" id="CHEBI:64076"/>
        <dbReference type="ChEBI" id="CHEBI:64077"/>
        <dbReference type="EC" id="5.1.99.6"/>
    </reaction>
</comment>
<dbReference type="KEGG" id="har:HEAR1745"/>
<evidence type="ECO:0000313" key="22">
    <source>
        <dbReference type="EMBL" id="CAL61901.1"/>
    </source>
</evidence>
<evidence type="ECO:0000256" key="4">
    <source>
        <dbReference type="ARBA" id="ARBA00009524"/>
    </source>
</evidence>
<dbReference type="GO" id="GO:0046496">
    <property type="term" value="P:nicotinamide nucleotide metabolic process"/>
    <property type="evidence" value="ECO:0007669"/>
    <property type="project" value="UniProtKB-UniRule"/>
</dbReference>
<feature type="binding site" evidence="17">
    <location>
        <position position="317"/>
    </location>
    <ligand>
        <name>(6S)-NADPHX</name>
        <dbReference type="ChEBI" id="CHEBI:64076"/>
    </ligand>
</feature>
<evidence type="ECO:0000256" key="19">
    <source>
        <dbReference type="PIRNR" id="PIRNR017184"/>
    </source>
</evidence>
<proteinExistence type="inferred from homology"/>
<comment type="catalytic activity">
    <reaction evidence="16 17 19">
        <text>(6S)-NADPHX + ADP = AMP + phosphate + NADPH + H(+)</text>
        <dbReference type="Rhea" id="RHEA:32235"/>
        <dbReference type="ChEBI" id="CHEBI:15378"/>
        <dbReference type="ChEBI" id="CHEBI:43474"/>
        <dbReference type="ChEBI" id="CHEBI:57783"/>
        <dbReference type="ChEBI" id="CHEBI:64076"/>
        <dbReference type="ChEBI" id="CHEBI:456215"/>
        <dbReference type="ChEBI" id="CHEBI:456216"/>
        <dbReference type="EC" id="4.2.1.136"/>
    </reaction>
</comment>
<sequence>MTNHRPALYKVAEIRQIEQAAHAALPHYFLMQRAGTAAAEYVRQLLCNHHDVAVLALVGPGNNGGDALEAASQLAHYGLQVSIHLTGDPAQLPADAQQALQHAQGSPATFIDRSAIGANAWTLVIDGLFGIGLARAITGEISDLIKQINSLHCHVLALDVPSGLNADSGTIVGGSSGSIIRATHTITFIGDKPGLHTCDGRDYAGEVLVSDLAIDPQLFPPASMQLNHVALFSAELQPRRHNSHKGSYGDVSVLGGAHGMVGAAVMAARTAANCGAGRVFVACISEAPAYDSVQPELMCRLAAHIDFDSTTIVAGPGLGDSRTAHDFLVKALATHTPLVLDADALNLVSMEAGLQQRLAAREAPALMTPHPLEAARLLGITVQQVQADRIAAAHALAARFNATAILKGSGTIIAAPSGIIVVNPTGNPALATAGSGDVLSGLCGALLAQGWPVWEAALAAVWLHGKAADNLVQDGIGPIGLTASELIPAIRAVLNQLVLQQHTRLIRPGGLPQS</sequence>
<dbReference type="SUPFAM" id="SSF53613">
    <property type="entry name" value="Ribokinase-like"/>
    <property type="match status" value="1"/>
</dbReference>
<dbReference type="HAMAP" id="MF_01966">
    <property type="entry name" value="NADHX_epimerase"/>
    <property type="match status" value="1"/>
</dbReference>
<feature type="binding site" evidence="17">
    <location>
        <position position="436"/>
    </location>
    <ligand>
        <name>AMP</name>
        <dbReference type="ChEBI" id="CHEBI:456215"/>
    </ligand>
</feature>
<dbReference type="EC" id="4.2.1.136" evidence="19"/>
<evidence type="ECO:0000256" key="15">
    <source>
        <dbReference type="ARBA" id="ARBA00048238"/>
    </source>
</evidence>
<evidence type="ECO:0000256" key="3">
    <source>
        <dbReference type="ARBA" id="ARBA00006001"/>
    </source>
</evidence>
<comment type="similarity">
    <text evidence="3 19">In the N-terminal section; belongs to the NnrE/AIBP family.</text>
</comment>
<keyword evidence="11 18" id="KW-0413">Isomerase</keyword>
<evidence type="ECO:0000256" key="14">
    <source>
        <dbReference type="ARBA" id="ARBA00025153"/>
    </source>
</evidence>
<feature type="binding site" evidence="17">
    <location>
        <position position="263"/>
    </location>
    <ligand>
        <name>(6S)-NADPHX</name>
        <dbReference type="ChEBI" id="CHEBI:64076"/>
    </ligand>
</feature>
<dbReference type="InterPro" id="IPR004443">
    <property type="entry name" value="YjeF_N_dom"/>
</dbReference>
<organism evidence="22 23">
    <name type="scientific">Herminiimonas arsenicoxydans</name>
    <dbReference type="NCBI Taxonomy" id="204773"/>
    <lineage>
        <taxon>Bacteria</taxon>
        <taxon>Pseudomonadati</taxon>
        <taxon>Pseudomonadota</taxon>
        <taxon>Betaproteobacteria</taxon>
        <taxon>Burkholderiales</taxon>
        <taxon>Oxalobacteraceae</taxon>
        <taxon>Herminiimonas</taxon>
    </lineage>
</organism>
<dbReference type="InterPro" id="IPR030677">
    <property type="entry name" value="Nnr"/>
</dbReference>
<dbReference type="eggNOG" id="COG0063">
    <property type="taxonomic scope" value="Bacteria"/>
</dbReference>
<feature type="domain" description="YjeF N-terminal" evidence="21">
    <location>
        <begin position="14"/>
        <end position="220"/>
    </location>
</feature>
<evidence type="ECO:0000256" key="7">
    <source>
        <dbReference type="ARBA" id="ARBA00022840"/>
    </source>
</evidence>
<dbReference type="GO" id="GO:0005524">
    <property type="term" value="F:ATP binding"/>
    <property type="evidence" value="ECO:0007669"/>
    <property type="project" value="UniProtKB-UniRule"/>
</dbReference>
<evidence type="ECO:0000259" key="21">
    <source>
        <dbReference type="PROSITE" id="PS51385"/>
    </source>
</evidence>
<reference evidence="22 23" key="1">
    <citation type="journal article" date="2007" name="PLoS Genet.">
        <title>A tale of two oxidation states: bacterial colonization of arsenic-rich environments.</title>
        <authorList>
            <person name="Muller D."/>
            <person name="Medigue C."/>
            <person name="Koechler S."/>
            <person name="Barbe V."/>
            <person name="Barakat M."/>
            <person name="Talla E."/>
            <person name="Bonnefoy V."/>
            <person name="Krin E."/>
            <person name="Arsene-Ploetze F."/>
            <person name="Carapito C."/>
            <person name="Chandler M."/>
            <person name="Cournoyer B."/>
            <person name="Cruveiller S."/>
            <person name="Dossat C."/>
            <person name="Duval S."/>
            <person name="Heymann M."/>
            <person name="Leize E."/>
            <person name="Lieutaud A."/>
            <person name="Lievremont D."/>
            <person name="Makita Y."/>
            <person name="Mangenot S."/>
            <person name="Nitschke W."/>
            <person name="Ortet P."/>
            <person name="Perdrial N."/>
            <person name="Schoepp B."/>
            <person name="Siguier N."/>
            <person name="Simeonova D.D."/>
            <person name="Rouy Z."/>
            <person name="Segurens B."/>
            <person name="Turlin E."/>
            <person name="Vallenet D."/>
            <person name="Van Dorsselaer A."/>
            <person name="Weiss S."/>
            <person name="Weissenbach J."/>
            <person name="Lett M.C."/>
            <person name="Danchin A."/>
            <person name="Bertin P.N."/>
        </authorList>
    </citation>
    <scope>NUCLEOTIDE SEQUENCE [LARGE SCALE GENOMIC DNA]</scope>
    <source>
        <strain evidence="23">ULPAs1</strain>
    </source>
</reference>
<dbReference type="CDD" id="cd01171">
    <property type="entry name" value="YXKO-related"/>
    <property type="match status" value="1"/>
</dbReference>
<dbReference type="GO" id="GO:0046872">
    <property type="term" value="F:metal ion binding"/>
    <property type="evidence" value="ECO:0007669"/>
    <property type="project" value="UniProtKB-UniRule"/>
</dbReference>
<dbReference type="STRING" id="204773.HEAR1745"/>
<dbReference type="Gene3D" id="3.40.50.10260">
    <property type="entry name" value="YjeF N-terminal domain"/>
    <property type="match status" value="1"/>
</dbReference>
<name>A4G5W4_HERAR</name>
<dbReference type="Pfam" id="PF03853">
    <property type="entry name" value="YjeF_N"/>
    <property type="match status" value="1"/>
</dbReference>
<comment type="cofactor">
    <cofactor evidence="18 19">
        <name>K(+)</name>
        <dbReference type="ChEBI" id="CHEBI:29103"/>
    </cofactor>
    <text evidence="18 19">Binds 1 potassium ion per subunit.</text>
</comment>
<comment type="catalytic activity">
    <reaction evidence="15 17 19">
        <text>(6S)-NADHX + ADP = AMP + phosphate + NADH + H(+)</text>
        <dbReference type="Rhea" id="RHEA:32223"/>
        <dbReference type="ChEBI" id="CHEBI:15378"/>
        <dbReference type="ChEBI" id="CHEBI:43474"/>
        <dbReference type="ChEBI" id="CHEBI:57945"/>
        <dbReference type="ChEBI" id="CHEBI:64074"/>
        <dbReference type="ChEBI" id="CHEBI:456215"/>
        <dbReference type="ChEBI" id="CHEBI:456216"/>
        <dbReference type="EC" id="4.2.1.136"/>
    </reaction>
</comment>
<keyword evidence="12 17" id="KW-0456">Lyase</keyword>